<protein>
    <recommendedName>
        <fullName evidence="3">Peptidase M16 N-terminal domain-containing protein</fullName>
    </recommendedName>
</protein>
<dbReference type="SUPFAM" id="SSF63411">
    <property type="entry name" value="LuxS/MPP-like metallohydrolase"/>
    <property type="match status" value="1"/>
</dbReference>
<accession>A0A147DU31</accession>
<dbReference type="GO" id="GO:0046872">
    <property type="term" value="F:metal ion binding"/>
    <property type="evidence" value="ECO:0007669"/>
    <property type="project" value="InterPro"/>
</dbReference>
<reference evidence="1 2" key="1">
    <citation type="journal article" date="2016" name="Front. Microbiol.">
        <title>Genomic Resource of Rice Seed Associated Bacteria.</title>
        <authorList>
            <person name="Midha S."/>
            <person name="Bansal K."/>
            <person name="Sharma S."/>
            <person name="Kumar N."/>
            <person name="Patil P.P."/>
            <person name="Chaudhry V."/>
            <person name="Patil P.B."/>
        </authorList>
    </citation>
    <scope>NUCLEOTIDE SEQUENCE [LARGE SCALE GENOMIC DNA]</scope>
    <source>
        <strain evidence="1 2">NS359</strain>
    </source>
</reference>
<evidence type="ECO:0008006" key="3">
    <source>
        <dbReference type="Google" id="ProtNLM"/>
    </source>
</evidence>
<evidence type="ECO:0000313" key="2">
    <source>
        <dbReference type="Proteomes" id="UP000072763"/>
    </source>
</evidence>
<proteinExistence type="predicted"/>
<evidence type="ECO:0000313" key="1">
    <source>
        <dbReference type="EMBL" id="KTR53839.1"/>
    </source>
</evidence>
<dbReference type="OrthoDB" id="3798591at2"/>
<sequence length="496" mass="51903">MPEQTHAVPIVHAPAAGPVVARLVLGVGTCDEPVTVAGVAHLVEHLVVRAALPIAAPHNAVTQDWVTAFEIVAATTEDALGHIRRFADAVQAVLDTSEETVERERRILAREDRLRYDEMVPSVHTARFGPAGPGRSGAGAAPVAGVTPAEVREWVEQHLVAGNAIVTLAGGTLPSATVDLALPPGPPAAPMPSWTGPMRTAALVESPLGGLAASVVVPDHVAPLLEAVLEHEVFDALRMDAGLAYAVDSHSVALDPERAVVVVTADADEADTEAAATIVVETLRRLASSGPDATTIARVDAARAVNAADEVFCADVTVTAAALTHLRGLPAPPPADGPVTQHELDDLRGALRDALGTLVLCVDQDADDDFAALAARHGLAHVDGSAGEPAAERVWFPPRPGAGRSVHRTALLPAFADAHLEIVDTRITLRVRGRPSRMIDLAEAAVVGRRGDLGVTVVDGTGNTMQLRADEWWRGRRTVAAVVRATPPHLLRDFSY</sequence>
<dbReference type="Proteomes" id="UP000072763">
    <property type="component" value="Unassembled WGS sequence"/>
</dbReference>
<dbReference type="AlphaFoldDB" id="A0A147DU31"/>
<name>A0A147DU31_9MICO</name>
<gene>
    <name evidence="1" type="ORF">NS359_02255</name>
</gene>
<dbReference type="RefSeq" id="WP_058748809.1">
    <property type="nucleotide sequence ID" value="NZ_LDRC01000010.1"/>
</dbReference>
<dbReference type="EMBL" id="LDRC01000010">
    <property type="protein sequence ID" value="KTR53839.1"/>
    <property type="molecule type" value="Genomic_DNA"/>
</dbReference>
<dbReference type="InterPro" id="IPR011249">
    <property type="entry name" value="Metalloenz_LuxS/M16"/>
</dbReference>
<organism evidence="1 2">
    <name type="scientific">Curtobacterium oceanosedimentum</name>
    <dbReference type="NCBI Taxonomy" id="465820"/>
    <lineage>
        <taxon>Bacteria</taxon>
        <taxon>Bacillati</taxon>
        <taxon>Actinomycetota</taxon>
        <taxon>Actinomycetes</taxon>
        <taxon>Micrococcales</taxon>
        <taxon>Microbacteriaceae</taxon>
        <taxon>Curtobacterium</taxon>
    </lineage>
</organism>
<dbReference type="PATRIC" id="fig|465820.4.peg.141"/>
<dbReference type="Gene3D" id="3.30.830.10">
    <property type="entry name" value="Metalloenzyme, LuxS/M16 peptidase-like"/>
    <property type="match status" value="1"/>
</dbReference>
<comment type="caution">
    <text evidence="1">The sequence shown here is derived from an EMBL/GenBank/DDBJ whole genome shotgun (WGS) entry which is preliminary data.</text>
</comment>